<organism evidence="1 2">
    <name type="scientific">Denitratisoma oestradiolicum</name>
    <dbReference type="NCBI Taxonomy" id="311182"/>
    <lineage>
        <taxon>Bacteria</taxon>
        <taxon>Pseudomonadati</taxon>
        <taxon>Pseudomonadota</taxon>
        <taxon>Betaproteobacteria</taxon>
        <taxon>Nitrosomonadales</taxon>
        <taxon>Sterolibacteriaceae</taxon>
        <taxon>Denitratisoma</taxon>
    </lineage>
</organism>
<dbReference type="SUPFAM" id="SSF54523">
    <property type="entry name" value="Pili subunits"/>
    <property type="match status" value="1"/>
</dbReference>
<dbReference type="AlphaFoldDB" id="A0A6S6XXL6"/>
<proteinExistence type="predicted"/>
<keyword evidence="2" id="KW-1185">Reference proteome</keyword>
<reference evidence="1 2" key="1">
    <citation type="submission" date="2020-03" db="EMBL/GenBank/DDBJ databases">
        <authorList>
            <consortium name="Genoscope - CEA"/>
            <person name="William W."/>
        </authorList>
    </citation>
    <scope>NUCLEOTIDE SEQUENCE [LARGE SCALE GENOMIC DNA]</scope>
    <source>
        <strain evidence="2">DSM 16959</strain>
    </source>
</reference>
<dbReference type="InterPro" id="IPR045584">
    <property type="entry name" value="Pilin-like"/>
</dbReference>
<dbReference type="PROSITE" id="PS00409">
    <property type="entry name" value="PROKAR_NTER_METHYL"/>
    <property type="match status" value="1"/>
</dbReference>
<dbReference type="Pfam" id="PF07963">
    <property type="entry name" value="N_methyl"/>
    <property type="match status" value="1"/>
</dbReference>
<dbReference type="NCBIfam" id="TIGR02532">
    <property type="entry name" value="IV_pilin_GFxxxE"/>
    <property type="match status" value="1"/>
</dbReference>
<dbReference type="KEGG" id="doe:DENOEST_0434"/>
<dbReference type="Gene3D" id="3.30.700.10">
    <property type="entry name" value="Glycoprotein, Type 4 Pilin"/>
    <property type="match status" value="1"/>
</dbReference>
<evidence type="ECO:0000313" key="1">
    <source>
        <dbReference type="EMBL" id="CAB1367599.1"/>
    </source>
</evidence>
<protein>
    <recommendedName>
        <fullName evidence="3">MSHA pilin protein MshC</fullName>
    </recommendedName>
</protein>
<sequence length="175" mass="18577">MALRLIADKHTNVAWMEACRGFTLVELVVTMIVIGILAVFATGRLDFATTFDQRGVRDKLVAALQYARMSAVAQRRHVCVRINAGELALFVNTAPPESVAPVFGADCNYATPLNLPAPDRDCGAGNLVCSRAGATLGGGGNFVFDAQGRALTNTLTFTVTGQPDVTVEGETGYVR</sequence>
<accession>A0A6S6XXL6</accession>
<evidence type="ECO:0000313" key="2">
    <source>
        <dbReference type="Proteomes" id="UP000515733"/>
    </source>
</evidence>
<dbReference type="InterPro" id="IPR012902">
    <property type="entry name" value="N_methyl_site"/>
</dbReference>
<name>A0A6S6XXL6_9PROT</name>
<gene>
    <name evidence="1" type="ORF">DENOEST_0434</name>
</gene>
<dbReference type="OrthoDB" id="5786415at2"/>
<dbReference type="Proteomes" id="UP000515733">
    <property type="component" value="Chromosome"/>
</dbReference>
<evidence type="ECO:0008006" key="3">
    <source>
        <dbReference type="Google" id="ProtNLM"/>
    </source>
</evidence>
<dbReference type="EMBL" id="LR778301">
    <property type="protein sequence ID" value="CAB1367599.1"/>
    <property type="molecule type" value="Genomic_DNA"/>
</dbReference>